<name>A0A6G8QCW4_9ACTN</name>
<reference evidence="2 3" key="1">
    <citation type="submission" date="2019-10" db="EMBL/GenBank/DDBJ databases">
        <title>Rubrobacter sp nov SCSIO 52090 isolated from a deep-sea sediment in the South China Sea.</title>
        <authorList>
            <person name="Chen R.W."/>
        </authorList>
    </citation>
    <scope>NUCLEOTIDE SEQUENCE [LARGE SCALE GENOMIC DNA]</scope>
    <source>
        <strain evidence="2 3">SCSIO 52909</strain>
    </source>
</reference>
<dbReference type="AlphaFoldDB" id="A0A6G8QCW4"/>
<dbReference type="KEGG" id="rub:GBA63_17690"/>
<gene>
    <name evidence="2" type="ORF">GBA63_17690</name>
</gene>
<dbReference type="Pfam" id="PF19493">
    <property type="entry name" value="Trypco1"/>
    <property type="match status" value="1"/>
</dbReference>
<organism evidence="2 3">
    <name type="scientific">Rubrobacter tropicus</name>
    <dbReference type="NCBI Taxonomy" id="2653851"/>
    <lineage>
        <taxon>Bacteria</taxon>
        <taxon>Bacillati</taxon>
        <taxon>Actinomycetota</taxon>
        <taxon>Rubrobacteria</taxon>
        <taxon>Rubrobacterales</taxon>
        <taxon>Rubrobacteraceae</taxon>
        <taxon>Rubrobacter</taxon>
    </lineage>
</organism>
<evidence type="ECO:0000259" key="1">
    <source>
        <dbReference type="Pfam" id="PF19493"/>
    </source>
</evidence>
<feature type="domain" description="Trypsin-co-occurring" evidence="1">
    <location>
        <begin position="30"/>
        <end position="129"/>
    </location>
</feature>
<keyword evidence="3" id="KW-1185">Reference proteome</keyword>
<dbReference type="InterPro" id="IPR045794">
    <property type="entry name" value="Trypco1"/>
</dbReference>
<proteinExistence type="predicted"/>
<evidence type="ECO:0000313" key="3">
    <source>
        <dbReference type="Proteomes" id="UP000501452"/>
    </source>
</evidence>
<sequence length="138" mass="14492">MDDEVRLGTGGEEAGTVAKRRLVPMRVGEASVYIEVAGEPPSIEGDEEIYAAATKDPVDAFRSAGEVLQEVVRTVGEQVAALGEEVRPDQVSAEFSLSFEAGGKAQLIPVLFTGETKAVSGLKVTAVWETSSLGPRDG</sequence>
<accession>A0A6G8QCW4</accession>
<protein>
    <recommendedName>
        <fullName evidence="1">Trypsin-co-occurring domain-containing protein</fullName>
    </recommendedName>
</protein>
<dbReference type="EMBL" id="CP045119">
    <property type="protein sequence ID" value="QIN84278.1"/>
    <property type="molecule type" value="Genomic_DNA"/>
</dbReference>
<evidence type="ECO:0000313" key="2">
    <source>
        <dbReference type="EMBL" id="QIN84278.1"/>
    </source>
</evidence>
<dbReference type="Proteomes" id="UP000501452">
    <property type="component" value="Chromosome"/>
</dbReference>
<dbReference type="NCBIfam" id="NF041216">
    <property type="entry name" value="CU044_2847_fam"/>
    <property type="match status" value="1"/>
</dbReference>
<dbReference type="RefSeq" id="WP_166178299.1">
    <property type="nucleotide sequence ID" value="NZ_CP045119.1"/>
</dbReference>